<evidence type="ECO:0000313" key="11">
    <source>
        <dbReference type="EMBL" id="RUO47683.1"/>
    </source>
</evidence>
<evidence type="ECO:0000256" key="8">
    <source>
        <dbReference type="ARBA" id="ARBA00050776"/>
    </source>
</evidence>
<organism evidence="11 12">
    <name type="scientific">Pseudidiomarina aquimaris</name>
    <dbReference type="NCBI Taxonomy" id="641841"/>
    <lineage>
        <taxon>Bacteria</taxon>
        <taxon>Pseudomonadati</taxon>
        <taxon>Pseudomonadota</taxon>
        <taxon>Gammaproteobacteria</taxon>
        <taxon>Alteromonadales</taxon>
        <taxon>Idiomarinaceae</taxon>
        <taxon>Pseudidiomarina</taxon>
    </lineage>
</organism>
<dbReference type="Gene3D" id="1.10.260.50">
    <property type="match status" value="1"/>
</dbReference>
<dbReference type="PROSITE" id="PS50206">
    <property type="entry name" value="RHODANESE_3"/>
    <property type="match status" value="1"/>
</dbReference>
<dbReference type="SUPFAM" id="SSF53383">
    <property type="entry name" value="PLP-dependent transferases"/>
    <property type="match status" value="1"/>
</dbReference>
<dbReference type="InterPro" id="IPR015424">
    <property type="entry name" value="PyrdxlP-dep_Trfase"/>
</dbReference>
<keyword evidence="11" id="KW-0032">Aminotransferase</keyword>
<dbReference type="InterPro" id="IPR015422">
    <property type="entry name" value="PyrdxlP-dep_Trfase_small"/>
</dbReference>
<evidence type="ECO:0000256" key="2">
    <source>
        <dbReference type="ARBA" id="ARBA00006490"/>
    </source>
</evidence>
<dbReference type="Proteomes" id="UP000286678">
    <property type="component" value="Unassembled WGS sequence"/>
</dbReference>
<dbReference type="GO" id="GO:0046872">
    <property type="term" value="F:metal ion binding"/>
    <property type="evidence" value="ECO:0007669"/>
    <property type="project" value="UniProtKB-KW"/>
</dbReference>
<dbReference type="AlphaFoldDB" id="A0A432XFZ8"/>
<dbReference type="GO" id="GO:0008483">
    <property type="term" value="F:transaminase activity"/>
    <property type="evidence" value="ECO:0007669"/>
    <property type="project" value="UniProtKB-KW"/>
</dbReference>
<dbReference type="PANTHER" id="PTHR11601">
    <property type="entry name" value="CYSTEINE DESULFURYLASE FAMILY MEMBER"/>
    <property type="match status" value="1"/>
</dbReference>
<sequence>MVTPVQIRPKADEIYLDCNATTPVLPQIAQAVSHTMEQVFGNPSSSHITGLQARYILDNARRLGREVIGAPRGHLVFTSGATEGIQTAVVSALSYAKQQGATKGKWLLYGATEHKAVPQALAHWNTLLGIEAELKAIPVDKNGLLDLDFIESHVADALMICTMAVNNETGVRQDLPKLEQVIRGQAPQVSWMVDCVQMLGKGDLQLAQTTIDYAPFSGHKLYGPKGIGFLYVRELRPFTPLIIGGGQEQGLRSGTENLPGIAALHTLFELLLDREQQVFKPVSTLQSYREQLLAALREAFPSLELNHALEYSVPTTLNFSVRGVPSRDIMDVFDAANIRVSSGSACSSKVTRSFVLDAMGLADWRSQSAVRLSFGPATEQAVIDAACKRIKEAALALRQSCLLVSDTNEDFDSELDGVVQLRFDAQCCYLIIDRQARELAVIDPIPQLAERIEKLVECQHYRVKAVVTTEQQTKQSPAAMLAQIICASGCDAERDNVGWPLHAQADCQAPYGCEVPTTGCLLVGNRRLYRVGSRQPIYLLSSPIAPEQQAHVDFAFIGEQAAPELLAQAVSEQTLLCGKWDENFAIAEQLAELNNESCGCELVDIAPEEQQSWLSRPETLVVDVREQQEHQVTPLELPAQVISVPLTRLIQFIYDHREDYAQRPIVCLCRSGHRSAVAAKVLSRFGFCNVSHLSGGLTLLS</sequence>
<dbReference type="SUPFAM" id="SSF52821">
    <property type="entry name" value="Rhodanese/Cell cycle control phosphatase"/>
    <property type="match status" value="1"/>
</dbReference>
<dbReference type="InterPro" id="IPR036866">
    <property type="entry name" value="RibonucZ/Hydroxyglut_hydro"/>
</dbReference>
<evidence type="ECO:0000256" key="5">
    <source>
        <dbReference type="ARBA" id="ARBA00022898"/>
    </source>
</evidence>
<comment type="similarity">
    <text evidence="2">Belongs to the class-V pyridoxal-phosphate-dependent aminotransferase family. NifS/IscS subfamily.</text>
</comment>
<proteinExistence type="inferred from homology"/>
<comment type="caution">
    <text evidence="11">The sequence shown here is derived from an EMBL/GenBank/DDBJ whole genome shotgun (WGS) entry which is preliminary data.</text>
</comment>
<evidence type="ECO:0000256" key="7">
    <source>
        <dbReference type="ARBA" id="ARBA00023014"/>
    </source>
</evidence>
<dbReference type="InterPro" id="IPR015421">
    <property type="entry name" value="PyrdxlP-dep_Trfase_major"/>
</dbReference>
<dbReference type="PROSITE" id="PS00595">
    <property type="entry name" value="AA_TRANSFER_CLASS_5"/>
    <property type="match status" value="1"/>
</dbReference>
<name>A0A432XFZ8_9GAMM</name>
<keyword evidence="4" id="KW-0479">Metal-binding</keyword>
<evidence type="ECO:0000256" key="6">
    <source>
        <dbReference type="ARBA" id="ARBA00023004"/>
    </source>
</evidence>
<dbReference type="InterPro" id="IPR001763">
    <property type="entry name" value="Rhodanese-like_dom"/>
</dbReference>
<dbReference type="Pfam" id="PF00581">
    <property type="entry name" value="Rhodanese"/>
    <property type="match status" value="1"/>
</dbReference>
<evidence type="ECO:0000256" key="1">
    <source>
        <dbReference type="ARBA" id="ARBA00001933"/>
    </source>
</evidence>
<keyword evidence="11" id="KW-0808">Transferase</keyword>
<dbReference type="GO" id="GO:0031071">
    <property type="term" value="F:cysteine desulfurase activity"/>
    <property type="evidence" value="ECO:0007669"/>
    <property type="project" value="UniProtKB-EC"/>
</dbReference>
<dbReference type="CDD" id="cd00158">
    <property type="entry name" value="RHOD"/>
    <property type="match status" value="1"/>
</dbReference>
<comment type="catalytic activity">
    <reaction evidence="8">
        <text>(sulfur carrier)-H + L-cysteine = (sulfur carrier)-SH + L-alanine</text>
        <dbReference type="Rhea" id="RHEA:43892"/>
        <dbReference type="Rhea" id="RHEA-COMP:14737"/>
        <dbReference type="Rhea" id="RHEA-COMP:14739"/>
        <dbReference type="ChEBI" id="CHEBI:29917"/>
        <dbReference type="ChEBI" id="CHEBI:35235"/>
        <dbReference type="ChEBI" id="CHEBI:57972"/>
        <dbReference type="ChEBI" id="CHEBI:64428"/>
        <dbReference type="EC" id="2.8.1.7"/>
    </reaction>
</comment>
<keyword evidence="6" id="KW-0408">Iron</keyword>
<dbReference type="InterPro" id="IPR000192">
    <property type="entry name" value="Aminotrans_V_dom"/>
</dbReference>
<dbReference type="GO" id="GO:0051536">
    <property type="term" value="F:iron-sulfur cluster binding"/>
    <property type="evidence" value="ECO:0007669"/>
    <property type="project" value="UniProtKB-KW"/>
</dbReference>
<feature type="domain" description="Rhodanese" evidence="10">
    <location>
        <begin position="615"/>
        <end position="701"/>
    </location>
</feature>
<gene>
    <name evidence="11" type="ORF">CWE21_07505</name>
</gene>
<keyword evidence="12" id="KW-1185">Reference proteome</keyword>
<dbReference type="Gene3D" id="3.60.15.10">
    <property type="entry name" value="Ribonuclease Z/Hydroxyacylglutathione hydrolase-like"/>
    <property type="match status" value="1"/>
</dbReference>
<dbReference type="EC" id="2.8.1.7" evidence="3"/>
<dbReference type="OrthoDB" id="9808002at2"/>
<keyword evidence="7" id="KW-0411">Iron-sulfur</keyword>
<evidence type="ECO:0000256" key="3">
    <source>
        <dbReference type="ARBA" id="ARBA00012239"/>
    </source>
</evidence>
<accession>A0A432XFZ8</accession>
<keyword evidence="5" id="KW-0663">Pyridoxal phosphate</keyword>
<protein>
    <recommendedName>
        <fullName evidence="3">cysteine desulfurase</fullName>
        <ecNumber evidence="3">2.8.1.7</ecNumber>
    </recommendedName>
</protein>
<evidence type="ECO:0000259" key="10">
    <source>
        <dbReference type="PROSITE" id="PS50206"/>
    </source>
</evidence>
<dbReference type="InterPro" id="IPR036873">
    <property type="entry name" value="Rhodanese-like_dom_sf"/>
</dbReference>
<comment type="cofactor">
    <cofactor evidence="1 9">
        <name>pyridoxal 5'-phosphate</name>
        <dbReference type="ChEBI" id="CHEBI:597326"/>
    </cofactor>
</comment>
<dbReference type="Pfam" id="PF00266">
    <property type="entry name" value="Aminotran_5"/>
    <property type="match status" value="1"/>
</dbReference>
<dbReference type="Gene3D" id="3.40.250.10">
    <property type="entry name" value="Rhodanese-like domain"/>
    <property type="match status" value="1"/>
</dbReference>
<dbReference type="PANTHER" id="PTHR11601:SF34">
    <property type="entry name" value="CYSTEINE DESULFURASE"/>
    <property type="match status" value="1"/>
</dbReference>
<evidence type="ECO:0000256" key="9">
    <source>
        <dbReference type="RuleBase" id="RU004504"/>
    </source>
</evidence>
<dbReference type="RefSeq" id="WP_126833831.1">
    <property type="nucleotide sequence ID" value="NZ_PIPT01000005.1"/>
</dbReference>
<dbReference type="Gene3D" id="3.90.1150.10">
    <property type="entry name" value="Aspartate Aminotransferase, domain 1"/>
    <property type="match status" value="1"/>
</dbReference>
<evidence type="ECO:0000313" key="12">
    <source>
        <dbReference type="Proteomes" id="UP000286678"/>
    </source>
</evidence>
<reference evidence="12" key="1">
    <citation type="journal article" date="2018" name="Front. Microbiol.">
        <title>Genome-Based Analysis Reveals the Taxonomy and Diversity of the Family Idiomarinaceae.</title>
        <authorList>
            <person name="Liu Y."/>
            <person name="Lai Q."/>
            <person name="Shao Z."/>
        </authorList>
    </citation>
    <scope>NUCLEOTIDE SEQUENCE [LARGE SCALE GENOMIC DNA]</scope>
    <source>
        <strain evidence="12">SW15</strain>
    </source>
</reference>
<dbReference type="InterPro" id="IPR020578">
    <property type="entry name" value="Aminotrans_V_PyrdxlP_BS"/>
</dbReference>
<dbReference type="EMBL" id="PIPT01000005">
    <property type="protein sequence ID" value="RUO47683.1"/>
    <property type="molecule type" value="Genomic_DNA"/>
</dbReference>
<dbReference type="Gene3D" id="3.40.640.10">
    <property type="entry name" value="Type I PLP-dependent aspartate aminotransferase-like (Major domain)"/>
    <property type="match status" value="1"/>
</dbReference>
<evidence type="ECO:0000256" key="4">
    <source>
        <dbReference type="ARBA" id="ARBA00022723"/>
    </source>
</evidence>